<dbReference type="PROSITE" id="PS51257">
    <property type="entry name" value="PROKAR_LIPOPROTEIN"/>
    <property type="match status" value="1"/>
</dbReference>
<sequence>MTTKVKQEVIKPWAVYYLTNQGAGTYACFARFATRGDAEVCLFSARKSLPKNFNPTLVYEHPTDLIG</sequence>
<accession>A0A3S1CQD3</accession>
<evidence type="ECO:0000313" key="2">
    <source>
        <dbReference type="Proteomes" id="UP000271624"/>
    </source>
</evidence>
<dbReference type="RefSeq" id="WP_127080245.1">
    <property type="nucleotide sequence ID" value="NZ_RSCL01000003.1"/>
</dbReference>
<dbReference type="EMBL" id="RSCL01000003">
    <property type="protein sequence ID" value="RUT08441.1"/>
    <property type="molecule type" value="Genomic_DNA"/>
</dbReference>
<reference evidence="1" key="1">
    <citation type="submission" date="2018-12" db="EMBL/GenBank/DDBJ databases">
        <authorList>
            <person name="Will S."/>
            <person name="Neumann-Schaal M."/>
            <person name="Henke P."/>
        </authorList>
    </citation>
    <scope>NUCLEOTIDE SEQUENCE</scope>
    <source>
        <strain evidence="1">PCC 7102</strain>
    </source>
</reference>
<keyword evidence="2" id="KW-1185">Reference proteome</keyword>
<name>A0A3S1CQD3_9CYAN</name>
<dbReference type="Proteomes" id="UP000271624">
    <property type="component" value="Unassembled WGS sequence"/>
</dbReference>
<organism evidence="1 2">
    <name type="scientific">Dulcicalothrix desertica PCC 7102</name>
    <dbReference type="NCBI Taxonomy" id="232991"/>
    <lineage>
        <taxon>Bacteria</taxon>
        <taxon>Bacillati</taxon>
        <taxon>Cyanobacteriota</taxon>
        <taxon>Cyanophyceae</taxon>
        <taxon>Nostocales</taxon>
        <taxon>Calotrichaceae</taxon>
        <taxon>Dulcicalothrix</taxon>
    </lineage>
</organism>
<dbReference type="AlphaFoldDB" id="A0A3S1CQD3"/>
<evidence type="ECO:0000313" key="1">
    <source>
        <dbReference type="EMBL" id="RUT08441.1"/>
    </source>
</evidence>
<gene>
    <name evidence="1" type="ORF">DSM106972_016090</name>
</gene>
<protein>
    <submittedName>
        <fullName evidence="1">Uncharacterized protein</fullName>
    </submittedName>
</protein>
<reference evidence="1" key="2">
    <citation type="journal article" date="2019" name="Genome Biol. Evol.">
        <title>Day and night: Metabolic profiles and evolutionary relationships of six axenic non-marine cyanobacteria.</title>
        <authorList>
            <person name="Will S.E."/>
            <person name="Henke P."/>
            <person name="Boedeker C."/>
            <person name="Huang S."/>
            <person name="Brinkmann H."/>
            <person name="Rohde M."/>
            <person name="Jarek M."/>
            <person name="Friedl T."/>
            <person name="Seufert S."/>
            <person name="Schumacher M."/>
            <person name="Overmann J."/>
            <person name="Neumann-Schaal M."/>
            <person name="Petersen J."/>
        </authorList>
    </citation>
    <scope>NUCLEOTIDE SEQUENCE [LARGE SCALE GENOMIC DNA]</scope>
    <source>
        <strain evidence="1">PCC 7102</strain>
    </source>
</reference>
<comment type="caution">
    <text evidence="1">The sequence shown here is derived from an EMBL/GenBank/DDBJ whole genome shotgun (WGS) entry which is preliminary data.</text>
</comment>
<proteinExistence type="predicted"/>